<reference evidence="3" key="1">
    <citation type="submission" date="2017-10" db="EMBL/GenBank/DDBJ databases">
        <title>Rapid genome shrinkage in a self-fertile nematode reveals novel sperm competition proteins.</title>
        <authorList>
            <person name="Yin D."/>
            <person name="Schwarz E.M."/>
            <person name="Thomas C.G."/>
            <person name="Felde R.L."/>
            <person name="Korf I.F."/>
            <person name="Cutter A.D."/>
            <person name="Schartner C.M."/>
            <person name="Ralston E.J."/>
            <person name="Meyer B.J."/>
            <person name="Haag E.S."/>
        </authorList>
    </citation>
    <scope>NUCLEOTIDE SEQUENCE [LARGE SCALE GENOMIC DNA]</scope>
    <source>
        <strain evidence="3">JU1422</strain>
    </source>
</reference>
<keyword evidence="3" id="KW-1185">Reference proteome</keyword>
<dbReference type="SMART" id="SM00256">
    <property type="entry name" value="FBOX"/>
    <property type="match status" value="1"/>
</dbReference>
<organism evidence="2 3">
    <name type="scientific">Caenorhabditis nigoni</name>
    <dbReference type="NCBI Taxonomy" id="1611254"/>
    <lineage>
        <taxon>Eukaryota</taxon>
        <taxon>Metazoa</taxon>
        <taxon>Ecdysozoa</taxon>
        <taxon>Nematoda</taxon>
        <taxon>Chromadorea</taxon>
        <taxon>Rhabditida</taxon>
        <taxon>Rhabditina</taxon>
        <taxon>Rhabditomorpha</taxon>
        <taxon>Rhabditoidea</taxon>
        <taxon>Rhabditidae</taxon>
        <taxon>Peloderinae</taxon>
        <taxon>Caenorhabditis</taxon>
    </lineage>
</organism>
<dbReference type="PROSITE" id="PS50181">
    <property type="entry name" value="FBOX"/>
    <property type="match status" value="1"/>
</dbReference>
<gene>
    <name evidence="2" type="primary">Cnig_chr_V.g20847</name>
    <name evidence="2" type="ORF">B9Z55_020847</name>
</gene>
<comment type="caution">
    <text evidence="2">The sequence shown here is derived from an EMBL/GenBank/DDBJ whole genome shotgun (WGS) entry which is preliminary data.</text>
</comment>
<accession>A0A2G5TPD1</accession>
<feature type="domain" description="F-box" evidence="1">
    <location>
        <begin position="2"/>
        <end position="51"/>
    </location>
</feature>
<dbReference type="Pfam" id="PF00646">
    <property type="entry name" value="F-box"/>
    <property type="match status" value="1"/>
</dbReference>
<dbReference type="GO" id="GO:0045087">
    <property type="term" value="P:innate immune response"/>
    <property type="evidence" value="ECO:0007669"/>
    <property type="project" value="TreeGrafter"/>
</dbReference>
<name>A0A2G5TPD1_9PELO</name>
<proteinExistence type="predicted"/>
<dbReference type="InterPro" id="IPR001810">
    <property type="entry name" value="F-box_dom"/>
</dbReference>
<dbReference type="Proteomes" id="UP000230233">
    <property type="component" value="Chromosome V"/>
</dbReference>
<evidence type="ECO:0000313" key="3">
    <source>
        <dbReference type="Proteomes" id="UP000230233"/>
    </source>
</evidence>
<sequence>MTPNLTDMPDVVLRQIFTDVGCPGILNLRKVCQSFRKFLQEFPTDSRIPRINITIYHNLMIIKLQPGILEIDGIRYSKEGANCNIRYGNWEKVLENCDYSNRVFEDLEIIFAHQKSVLNSLEIFCPIPDIRETEFPEKVQRLQKVLENSRKLKVKKFYMLYSEFSHISSLLKHLDAGIIEEIATFSMMKPYENDNEIEEFVKLDHWKNLKRIKIYNVPIEISLQYFLHFKEVTVEFTRISAEEMILVMENFFNSSFPEEFYIGYTDFDDEIQFLNYLGPPRTFIEDYEMYQRKWYKRIGNSSEALFIFQSKADDNFFKFSRIPLSDVP</sequence>
<dbReference type="InterPro" id="IPR002900">
    <property type="entry name" value="DUF38/FTH_CAE_spp"/>
</dbReference>
<dbReference type="PANTHER" id="PTHR23015">
    <property type="entry name" value="UNCHARACTERIZED C.ELEGANS PROTEIN"/>
    <property type="match status" value="1"/>
</dbReference>
<dbReference type="InterPro" id="IPR040161">
    <property type="entry name" value="FB224"/>
</dbReference>
<evidence type="ECO:0000313" key="2">
    <source>
        <dbReference type="EMBL" id="PIC29170.1"/>
    </source>
</evidence>
<dbReference type="Pfam" id="PF01827">
    <property type="entry name" value="FTH"/>
    <property type="match status" value="1"/>
</dbReference>
<protein>
    <recommendedName>
        <fullName evidence="1">F-box domain-containing protein</fullName>
    </recommendedName>
</protein>
<dbReference type="PANTHER" id="PTHR23015:SF4">
    <property type="entry name" value="DUF38 DOMAIN-CONTAINING PROTEIN-RELATED"/>
    <property type="match status" value="1"/>
</dbReference>
<dbReference type="AlphaFoldDB" id="A0A2G5TPD1"/>
<dbReference type="EMBL" id="PDUG01000005">
    <property type="protein sequence ID" value="PIC29170.1"/>
    <property type="molecule type" value="Genomic_DNA"/>
</dbReference>
<evidence type="ECO:0000259" key="1">
    <source>
        <dbReference type="PROSITE" id="PS50181"/>
    </source>
</evidence>
<dbReference type="OrthoDB" id="5882080at2759"/>